<proteinExistence type="predicted"/>
<comment type="caution">
    <text evidence="1">The sequence shown here is derived from an EMBL/GenBank/DDBJ whole genome shotgun (WGS) entry which is preliminary data.</text>
</comment>
<keyword evidence="2" id="KW-1185">Reference proteome</keyword>
<evidence type="ECO:0000313" key="2">
    <source>
        <dbReference type="Proteomes" id="UP000276133"/>
    </source>
</evidence>
<evidence type="ECO:0000313" key="1">
    <source>
        <dbReference type="EMBL" id="RNA05200.1"/>
    </source>
</evidence>
<dbReference type="Proteomes" id="UP000276133">
    <property type="component" value="Unassembled WGS sequence"/>
</dbReference>
<gene>
    <name evidence="1" type="ORF">BpHYR1_040778</name>
</gene>
<sequence>MTTENINLKFFWRINTHGHIFWRTSVHILRKTQKLRIKNNEKISECIKWRHCKCTTYGRFWENLIAKVFEGGGFEGQNLKHIEYKICIFSSLKDIKINVFMKQMNK</sequence>
<dbReference type="AlphaFoldDB" id="A0A3M7Q1D1"/>
<protein>
    <submittedName>
        <fullName evidence="1">Uncharacterized protein</fullName>
    </submittedName>
</protein>
<reference evidence="1 2" key="1">
    <citation type="journal article" date="2018" name="Sci. Rep.">
        <title>Genomic signatures of local adaptation to the degree of environmental predictability in rotifers.</title>
        <authorList>
            <person name="Franch-Gras L."/>
            <person name="Hahn C."/>
            <person name="Garcia-Roger E.M."/>
            <person name="Carmona M.J."/>
            <person name="Serra M."/>
            <person name="Gomez A."/>
        </authorList>
    </citation>
    <scope>NUCLEOTIDE SEQUENCE [LARGE SCALE GENOMIC DNA]</scope>
    <source>
        <strain evidence="1">HYR1</strain>
    </source>
</reference>
<organism evidence="1 2">
    <name type="scientific">Brachionus plicatilis</name>
    <name type="common">Marine rotifer</name>
    <name type="synonym">Brachionus muelleri</name>
    <dbReference type="NCBI Taxonomy" id="10195"/>
    <lineage>
        <taxon>Eukaryota</taxon>
        <taxon>Metazoa</taxon>
        <taxon>Spiralia</taxon>
        <taxon>Gnathifera</taxon>
        <taxon>Rotifera</taxon>
        <taxon>Eurotatoria</taxon>
        <taxon>Monogononta</taxon>
        <taxon>Pseudotrocha</taxon>
        <taxon>Ploima</taxon>
        <taxon>Brachionidae</taxon>
        <taxon>Brachionus</taxon>
    </lineage>
</organism>
<dbReference type="EMBL" id="REGN01007819">
    <property type="protein sequence ID" value="RNA05200.1"/>
    <property type="molecule type" value="Genomic_DNA"/>
</dbReference>
<accession>A0A3M7Q1D1</accession>
<name>A0A3M7Q1D1_BRAPC</name>